<keyword evidence="3" id="KW-0808">Transferase</keyword>
<comment type="catalytic activity">
    <reaction evidence="5">
        <text>a 2'-deoxyadenosine in DNA + S-adenosyl-L-methionine = an N(6)-methyl-2'-deoxyadenosine in DNA + S-adenosyl-L-homocysteine + H(+)</text>
        <dbReference type="Rhea" id="RHEA:15197"/>
        <dbReference type="Rhea" id="RHEA-COMP:12418"/>
        <dbReference type="Rhea" id="RHEA-COMP:12419"/>
        <dbReference type="ChEBI" id="CHEBI:15378"/>
        <dbReference type="ChEBI" id="CHEBI:57856"/>
        <dbReference type="ChEBI" id="CHEBI:59789"/>
        <dbReference type="ChEBI" id="CHEBI:90615"/>
        <dbReference type="ChEBI" id="CHEBI:90616"/>
        <dbReference type="EC" id="2.1.1.72"/>
    </reaction>
</comment>
<protein>
    <recommendedName>
        <fullName evidence="1">site-specific DNA-methyltransferase (adenine-specific)</fullName>
        <ecNumber evidence="1">2.1.1.72</ecNumber>
    </recommendedName>
</protein>
<dbReference type="SUPFAM" id="SSF53335">
    <property type="entry name" value="S-adenosyl-L-methionine-dependent methyltransferases"/>
    <property type="match status" value="1"/>
</dbReference>
<dbReference type="GO" id="GO:1904047">
    <property type="term" value="F:S-adenosyl-L-methionine binding"/>
    <property type="evidence" value="ECO:0007669"/>
    <property type="project" value="TreeGrafter"/>
</dbReference>
<evidence type="ECO:0000256" key="4">
    <source>
        <dbReference type="ARBA" id="ARBA00022691"/>
    </source>
</evidence>
<keyword evidence="2" id="KW-0489">Methyltransferase</keyword>
<dbReference type="GO" id="GO:0043565">
    <property type="term" value="F:sequence-specific DNA binding"/>
    <property type="evidence" value="ECO:0007669"/>
    <property type="project" value="TreeGrafter"/>
</dbReference>
<dbReference type="PANTHER" id="PTHR30481:SF3">
    <property type="entry name" value="DNA ADENINE METHYLASE"/>
    <property type="match status" value="1"/>
</dbReference>
<dbReference type="PRINTS" id="PR00505">
    <property type="entry name" value="D12N6MTFRASE"/>
</dbReference>
<dbReference type="Proteomes" id="UP000028643">
    <property type="component" value="Unassembled WGS sequence"/>
</dbReference>
<dbReference type="Gene3D" id="3.40.50.150">
    <property type="entry name" value="Vaccinia Virus protein VP39"/>
    <property type="match status" value="2"/>
</dbReference>
<dbReference type="GO" id="GO:0009307">
    <property type="term" value="P:DNA restriction-modification system"/>
    <property type="evidence" value="ECO:0007669"/>
    <property type="project" value="InterPro"/>
</dbReference>
<comment type="caution">
    <text evidence="6">The sequence shown here is derived from an EMBL/GenBank/DDBJ whole genome shotgun (WGS) entry which is preliminary data.</text>
</comment>
<dbReference type="GO" id="GO:0006298">
    <property type="term" value="P:mismatch repair"/>
    <property type="evidence" value="ECO:0007669"/>
    <property type="project" value="TreeGrafter"/>
</dbReference>
<dbReference type="EC" id="2.1.1.72" evidence="1"/>
<dbReference type="GO" id="GO:0032259">
    <property type="term" value="P:methylation"/>
    <property type="evidence" value="ECO:0007669"/>
    <property type="project" value="UniProtKB-KW"/>
</dbReference>
<dbReference type="InterPro" id="IPR002052">
    <property type="entry name" value="DNA_methylase_N6_adenine_CS"/>
</dbReference>
<name>A0A085VEY0_PSESX</name>
<reference evidence="6 7" key="1">
    <citation type="submission" date="2014-07" db="EMBL/GenBank/DDBJ databases">
        <title>Draft Genome Sequences of Environmental Pseudomonas syringae strains.</title>
        <authorList>
            <person name="Baltrus D.A."/>
            <person name="Berge O."/>
            <person name="Morris C."/>
        </authorList>
    </citation>
    <scope>NUCLEOTIDE SEQUENCE [LARGE SCALE GENOMIC DNA]</scope>
    <source>
        <strain evidence="6 7">CEB003</strain>
    </source>
</reference>
<evidence type="ECO:0000313" key="7">
    <source>
        <dbReference type="Proteomes" id="UP000028643"/>
    </source>
</evidence>
<dbReference type="InterPro" id="IPR012327">
    <property type="entry name" value="MeTrfase_D12"/>
</dbReference>
<keyword evidence="4" id="KW-0949">S-adenosyl-L-methionine</keyword>
<dbReference type="PIRSF" id="PIRSF000398">
    <property type="entry name" value="M_m6A_EcoRV"/>
    <property type="match status" value="1"/>
</dbReference>
<accession>A0A085VEY0</accession>
<evidence type="ECO:0000256" key="1">
    <source>
        <dbReference type="ARBA" id="ARBA00011900"/>
    </source>
</evidence>
<proteinExistence type="predicted"/>
<gene>
    <name evidence="6" type="ORF">IV02_04395</name>
</gene>
<dbReference type="PANTHER" id="PTHR30481">
    <property type="entry name" value="DNA ADENINE METHYLASE"/>
    <property type="match status" value="1"/>
</dbReference>
<dbReference type="Pfam" id="PF02086">
    <property type="entry name" value="MethyltransfD12"/>
    <property type="match status" value="1"/>
</dbReference>
<dbReference type="AlphaFoldDB" id="A0A085VEY0"/>
<organism evidence="6 7">
    <name type="scientific">Pseudomonas syringae</name>
    <dbReference type="NCBI Taxonomy" id="317"/>
    <lineage>
        <taxon>Bacteria</taxon>
        <taxon>Pseudomonadati</taxon>
        <taxon>Pseudomonadota</taxon>
        <taxon>Gammaproteobacteria</taxon>
        <taxon>Pseudomonadales</taxon>
        <taxon>Pseudomonadaceae</taxon>
        <taxon>Pseudomonas</taxon>
    </lineage>
</organism>
<dbReference type="InterPro" id="IPR029063">
    <property type="entry name" value="SAM-dependent_MTases_sf"/>
</dbReference>
<sequence>MRTLIKWAGGKTSELQIIKQHMPEKFNRVIEPFVGGGAVFLGLESSRSIVNDFSQELIRFYEIIKSNEFEQFKAILVQLHEERLKALNLVVNYSFLDVASKINNHPSFKKFLNREMKSKLSRIDKLNFARSSVGDSPLSHEEVAVQYRTSVTGALYYVWREIYNKAHQSQALDVNHIAHWYAIKQFAFSGMTRYSETGNFNVPYAGISYDSRSLIHNLEAMQSAHDSTFFQNTEFHSGDFESLFTKFDYFLENDFIFIDPPYDDGFSKYNSEGDFTREDQIRLRDVLLKCNGKVMLLVKETDFISSLYAENFKTIIFGKNYSVNLKNRNQQGVQHLLITNY</sequence>
<dbReference type="RefSeq" id="WP_047572428.1">
    <property type="nucleotide sequence ID" value="NZ_JPQT01000063.1"/>
</dbReference>
<evidence type="ECO:0000256" key="2">
    <source>
        <dbReference type="ARBA" id="ARBA00022603"/>
    </source>
</evidence>
<evidence type="ECO:0000256" key="5">
    <source>
        <dbReference type="ARBA" id="ARBA00047942"/>
    </source>
</evidence>
<evidence type="ECO:0000313" key="6">
    <source>
        <dbReference type="EMBL" id="KFE53993.1"/>
    </source>
</evidence>
<dbReference type="GO" id="GO:0009007">
    <property type="term" value="F:site-specific DNA-methyltransferase (adenine-specific) activity"/>
    <property type="evidence" value="ECO:0007669"/>
    <property type="project" value="UniProtKB-EC"/>
</dbReference>
<dbReference type="PROSITE" id="PS00092">
    <property type="entry name" value="N6_MTASE"/>
    <property type="match status" value="1"/>
</dbReference>
<dbReference type="EMBL" id="JPQT01000063">
    <property type="protein sequence ID" value="KFE53993.1"/>
    <property type="molecule type" value="Genomic_DNA"/>
</dbReference>
<dbReference type="PATRIC" id="fig|317.174.peg.891"/>
<evidence type="ECO:0000256" key="3">
    <source>
        <dbReference type="ARBA" id="ARBA00022679"/>
    </source>
</evidence>
<dbReference type="InterPro" id="IPR012263">
    <property type="entry name" value="M_m6A_EcoRV"/>
</dbReference>